<dbReference type="RefSeq" id="WP_016491914.1">
    <property type="nucleotide sequence ID" value="NC_021499.1"/>
</dbReference>
<protein>
    <submittedName>
        <fullName evidence="4">Putative glycosyltransferase</fullName>
    </submittedName>
</protein>
<reference evidence="4 5" key="1">
    <citation type="journal article" date="2013" name="Genome Announc.">
        <title>Complete Genome Sequence of the Carbazole Degrader Pseudomonas resinovorans Strain CA10 (NBRC 106553).</title>
        <authorList>
            <person name="Shintani M."/>
            <person name="Hosoyama A."/>
            <person name="Ohji S."/>
            <person name="Tsuchikane K."/>
            <person name="Takarada H."/>
            <person name="Yamazoe A."/>
            <person name="Fujita N."/>
            <person name="Nojiri H."/>
        </authorList>
    </citation>
    <scope>NUCLEOTIDE SEQUENCE [LARGE SCALE GENOMIC DNA]</scope>
    <source>
        <strain evidence="4 5">NBRC 106553</strain>
    </source>
</reference>
<dbReference type="KEGG" id="pre:PCA10_19820"/>
<dbReference type="AlphaFoldDB" id="S6BF81"/>
<dbReference type="SUPFAM" id="SSF53756">
    <property type="entry name" value="UDP-Glycosyltransferase/glycogen phosphorylase"/>
    <property type="match status" value="1"/>
</dbReference>
<dbReference type="eggNOG" id="COG0438">
    <property type="taxonomic scope" value="Bacteria"/>
</dbReference>
<organism evidence="4 5">
    <name type="scientific">Metapseudomonas resinovorans NBRC 106553</name>
    <dbReference type="NCBI Taxonomy" id="1245471"/>
    <lineage>
        <taxon>Bacteria</taxon>
        <taxon>Pseudomonadati</taxon>
        <taxon>Pseudomonadota</taxon>
        <taxon>Gammaproteobacteria</taxon>
        <taxon>Pseudomonadales</taxon>
        <taxon>Pseudomonadaceae</taxon>
        <taxon>Metapseudomonas</taxon>
    </lineage>
</organism>
<dbReference type="PANTHER" id="PTHR12526">
    <property type="entry name" value="GLYCOSYLTRANSFERASE"/>
    <property type="match status" value="1"/>
</dbReference>
<dbReference type="EMBL" id="AP013068">
    <property type="protein sequence ID" value="BAN47714.1"/>
    <property type="molecule type" value="Genomic_DNA"/>
</dbReference>
<dbReference type="Pfam" id="PF00534">
    <property type="entry name" value="Glycos_transf_1"/>
    <property type="match status" value="1"/>
</dbReference>
<accession>S6BF81</accession>
<keyword evidence="2 4" id="KW-0808">Transferase</keyword>
<evidence type="ECO:0000259" key="3">
    <source>
        <dbReference type="Pfam" id="PF00534"/>
    </source>
</evidence>
<dbReference type="GO" id="GO:0016757">
    <property type="term" value="F:glycosyltransferase activity"/>
    <property type="evidence" value="ECO:0007669"/>
    <property type="project" value="UniProtKB-KW"/>
</dbReference>
<dbReference type="InterPro" id="IPR001296">
    <property type="entry name" value="Glyco_trans_1"/>
</dbReference>
<dbReference type="Gene3D" id="3.40.50.2000">
    <property type="entry name" value="Glycogen Phosphorylase B"/>
    <property type="match status" value="2"/>
</dbReference>
<keyword evidence="5" id="KW-1185">Reference proteome</keyword>
<gene>
    <name evidence="4" type="ORF">PCA10_19820</name>
</gene>
<dbReference type="STRING" id="1245471.PCA10_19820"/>
<evidence type="ECO:0000256" key="2">
    <source>
        <dbReference type="ARBA" id="ARBA00022679"/>
    </source>
</evidence>
<evidence type="ECO:0000313" key="5">
    <source>
        <dbReference type="Proteomes" id="UP000015503"/>
    </source>
</evidence>
<dbReference type="PANTHER" id="PTHR12526:SF510">
    <property type="entry name" value="D-INOSITOL 3-PHOSPHATE GLYCOSYLTRANSFERASE"/>
    <property type="match status" value="1"/>
</dbReference>
<evidence type="ECO:0000313" key="4">
    <source>
        <dbReference type="EMBL" id="BAN47714.1"/>
    </source>
</evidence>
<dbReference type="OrthoDB" id="9801609at2"/>
<evidence type="ECO:0000256" key="1">
    <source>
        <dbReference type="ARBA" id="ARBA00022676"/>
    </source>
</evidence>
<dbReference type="CDD" id="cd03801">
    <property type="entry name" value="GT4_PimA-like"/>
    <property type="match status" value="1"/>
</dbReference>
<dbReference type="GO" id="GO:1901135">
    <property type="term" value="P:carbohydrate derivative metabolic process"/>
    <property type="evidence" value="ECO:0007669"/>
    <property type="project" value="UniProtKB-ARBA"/>
</dbReference>
<dbReference type="Proteomes" id="UP000015503">
    <property type="component" value="Chromosome"/>
</dbReference>
<proteinExistence type="predicted"/>
<sequence length="369" mass="41868">MNFLHICNNFISSKVHCNLILALGGDVITQKIYVPIRRRTDRGVNSISGSGVSVVYDYCIFPVLKYFPLMKALWVAVRFISAFSKNKENYVVAHSLWSDGLPAFLYSCIRRRKYCLFVRGTDINFFIPKLPHYRPLMWLMLRYSDLVVFLSPAQEDVFKVKYPCLYRVISRRIILPNGVDRFWLDNIYAGSTPRKGLIFVGRLDRNKNIDVVVDVHERLSHKGVSSNLRIVGGDSEDVERLIGAGGIPPGVDVVGKVADKNLLLDLYRKSSVLIVPSKSETFGLVYIEALTQGCAVVHTKGQGIDGYFDGCDFVRSAHCRDIDQLSICSIELIEKYPEGVMSGELREKLQEFSWDRIAKRFYTSISKEG</sequence>
<name>S6BF81_METRE</name>
<dbReference type="HOGENOM" id="CLU_009583_2_4_6"/>
<keyword evidence="1" id="KW-0328">Glycosyltransferase</keyword>
<feature type="domain" description="Glycosyl transferase family 1" evidence="3">
    <location>
        <begin position="195"/>
        <end position="307"/>
    </location>
</feature>